<evidence type="ECO:0000313" key="2">
    <source>
        <dbReference type="EMBL" id="CAA9525854.1"/>
    </source>
</evidence>
<reference evidence="2" key="1">
    <citation type="submission" date="2020-02" db="EMBL/GenBank/DDBJ databases">
        <authorList>
            <person name="Meier V. D."/>
        </authorList>
    </citation>
    <scope>NUCLEOTIDE SEQUENCE</scope>
    <source>
        <strain evidence="2">AVDCRST_MAG23</strain>
    </source>
</reference>
<gene>
    <name evidence="2" type="ORF">AVDCRST_MAG23-465</name>
</gene>
<evidence type="ECO:0000256" key="1">
    <source>
        <dbReference type="SAM" id="MobiDB-lite"/>
    </source>
</evidence>
<dbReference type="AlphaFoldDB" id="A0A6J4TJY4"/>
<dbReference type="EMBL" id="CADCWD010000018">
    <property type="protein sequence ID" value="CAA9525854.1"/>
    <property type="molecule type" value="Genomic_DNA"/>
</dbReference>
<proteinExistence type="predicted"/>
<sequence>DGRGLPPSLEEPHAWPFVPLDQAPVREGAPM</sequence>
<feature type="non-terminal residue" evidence="2">
    <location>
        <position position="31"/>
    </location>
</feature>
<feature type="non-terminal residue" evidence="2">
    <location>
        <position position="1"/>
    </location>
</feature>
<organism evidence="2">
    <name type="scientific">uncultured Sphingosinicella sp</name>
    <dbReference type="NCBI Taxonomy" id="478748"/>
    <lineage>
        <taxon>Bacteria</taxon>
        <taxon>Pseudomonadati</taxon>
        <taxon>Pseudomonadota</taxon>
        <taxon>Alphaproteobacteria</taxon>
        <taxon>Sphingomonadales</taxon>
        <taxon>Sphingosinicellaceae</taxon>
        <taxon>Sphingosinicella</taxon>
        <taxon>environmental samples</taxon>
    </lineage>
</organism>
<accession>A0A6J4TJY4</accession>
<name>A0A6J4TJY4_9SPHN</name>
<protein>
    <submittedName>
        <fullName evidence="2">Uncharacterized protein</fullName>
    </submittedName>
</protein>
<feature type="region of interest" description="Disordered" evidence="1">
    <location>
        <begin position="1"/>
        <end position="31"/>
    </location>
</feature>